<proteinExistence type="predicted"/>
<dbReference type="GO" id="GO:0016020">
    <property type="term" value="C:membrane"/>
    <property type="evidence" value="ECO:0007669"/>
    <property type="project" value="UniProtKB-SubCell"/>
</dbReference>
<evidence type="ECO:0000313" key="7">
    <source>
        <dbReference type="EMBL" id="CEF98927.1"/>
    </source>
</evidence>
<dbReference type="InterPro" id="IPR051292">
    <property type="entry name" value="Xyl/GlcA_transferase"/>
</dbReference>
<evidence type="ECO:0000256" key="1">
    <source>
        <dbReference type="ARBA" id="ARBA00004606"/>
    </source>
</evidence>
<keyword evidence="6" id="KW-0325">Glycoprotein</keyword>
<keyword evidence="8" id="KW-1185">Reference proteome</keyword>
<evidence type="ECO:0000256" key="4">
    <source>
        <dbReference type="ARBA" id="ARBA00022989"/>
    </source>
</evidence>
<dbReference type="Proteomes" id="UP000009170">
    <property type="component" value="Unassembled WGS sequence"/>
</dbReference>
<comment type="subcellular location">
    <subcellularLocation>
        <location evidence="1">Membrane</location>
        <topology evidence="1">Single-pass type II membrane protein</topology>
    </subcellularLocation>
</comment>
<evidence type="ECO:0000256" key="3">
    <source>
        <dbReference type="ARBA" id="ARBA00022968"/>
    </source>
</evidence>
<keyword evidence="4" id="KW-1133">Transmembrane helix</keyword>
<evidence type="ECO:0000313" key="8">
    <source>
        <dbReference type="Proteomes" id="UP000009170"/>
    </source>
</evidence>
<keyword evidence="2" id="KW-0812">Transmembrane</keyword>
<reference evidence="7 8" key="2">
    <citation type="journal article" date="2014" name="BMC Genomics">
        <title>An improved genome of the model marine alga Ostreococcus tauri unfolds by assessing Illumina de novo assemblies.</title>
        <authorList>
            <person name="Blanc-Mathieu R."/>
            <person name="Verhelst B."/>
            <person name="Derelle E."/>
            <person name="Rombauts S."/>
            <person name="Bouget F.Y."/>
            <person name="Carre I."/>
            <person name="Chateau A."/>
            <person name="Eyre-Walker A."/>
            <person name="Grimsley N."/>
            <person name="Moreau H."/>
            <person name="Piegu B."/>
            <person name="Rivals E."/>
            <person name="Schackwitz W."/>
            <person name="Van de Peer Y."/>
            <person name="Piganeau G."/>
        </authorList>
    </citation>
    <scope>NUCLEOTIDE SEQUENCE [LARGE SCALE GENOMIC DNA]</scope>
    <source>
        <strain evidence="8">OTTH 0595 / CCAP 157/2 / RCC745</strain>
    </source>
</reference>
<accession>A0A090M8A2</accession>
<protein>
    <submittedName>
        <fullName evidence="7">Unnamed product</fullName>
    </submittedName>
</protein>
<dbReference type="OrthoDB" id="411524at2759"/>
<dbReference type="GO" id="GO:0042285">
    <property type="term" value="F:xylosyltransferase activity"/>
    <property type="evidence" value="ECO:0007669"/>
    <property type="project" value="TreeGrafter"/>
</dbReference>
<dbReference type="GO" id="GO:0015020">
    <property type="term" value="F:glucuronosyltransferase activity"/>
    <property type="evidence" value="ECO:0007669"/>
    <property type="project" value="TreeGrafter"/>
</dbReference>
<dbReference type="RefSeq" id="XP_003081031.2">
    <property type="nucleotide sequence ID" value="XM_003080983.2"/>
</dbReference>
<dbReference type="KEGG" id="ota:OT_ostta09g00440"/>
<dbReference type="GeneID" id="9831867"/>
<dbReference type="PANTHER" id="PTHR12270:SF52">
    <property type="entry name" value="GLYCOSYLTRANSFERASE-LIKE PROTEIN GNT13-RELATED"/>
    <property type="match status" value="1"/>
</dbReference>
<dbReference type="AlphaFoldDB" id="A0A090M8A2"/>
<dbReference type="STRING" id="70448.A0A090M8A2"/>
<keyword evidence="3" id="KW-0735">Signal-anchor</keyword>
<gene>
    <name evidence="7" type="ORF">OT_ostta09g00440</name>
</gene>
<sequence length="485" mass="54553">MGMTILVASMCVAIRGWLRGGRGVSRAPLRMTDVCLFSPSTPGRLRAALPRIASTWGGSISIAVVADVVGDPTRTASELEGLVSTLEGDVARVSIAVVEKLEEFGDDDHEPRFPVNFLRNIAREKCSELGATWVLAHDVDFECFAPNASAFLNDVSSVLRPGQRHALVVPAFELHARWSAKMNAKRDAIRNHRKRHTATLPAVTDVGTSDGNAFPAAFFESLIERDRDRVIEREMRTPLNLTFPYSDRERLRKLVDERRLSAGFQVRYFPRAHAPSNYNQWFSNVTCEPYRVAAHKHPWYYEPYVILRADMALPFDESFVTYGFNKVQYAHELAAAGFVFYVTKNAHTVHTNVHLTRAMANLRGKDLEKCLTHPAGSKDYRIARIGHSCIPAFFRRMQCAYGFTLSSLDFSLADDDVPVPQDLLFRLQSDENIVCYAGCVTDLEESTRTPGIATFRGGRWTNVTPRSDARRRKRGHCERFDGHIT</sequence>
<dbReference type="Pfam" id="PF13896">
    <property type="entry name" value="Glyco_transf_49"/>
    <property type="match status" value="2"/>
</dbReference>
<evidence type="ECO:0000256" key="5">
    <source>
        <dbReference type="ARBA" id="ARBA00023136"/>
    </source>
</evidence>
<keyword evidence="5" id="KW-0472">Membrane</keyword>
<evidence type="ECO:0000256" key="6">
    <source>
        <dbReference type="ARBA" id="ARBA00023180"/>
    </source>
</evidence>
<organism evidence="7 8">
    <name type="scientific">Ostreococcus tauri</name>
    <name type="common">Marine green alga</name>
    <dbReference type="NCBI Taxonomy" id="70448"/>
    <lineage>
        <taxon>Eukaryota</taxon>
        <taxon>Viridiplantae</taxon>
        <taxon>Chlorophyta</taxon>
        <taxon>Mamiellophyceae</taxon>
        <taxon>Mamiellales</taxon>
        <taxon>Bathycoccaceae</taxon>
        <taxon>Ostreococcus</taxon>
    </lineage>
</organism>
<dbReference type="InParanoid" id="A0A090M8A2"/>
<dbReference type="PANTHER" id="PTHR12270">
    <property type="entry name" value="GLYCOSYLTRANSFERASE-RELATED"/>
    <property type="match status" value="1"/>
</dbReference>
<name>A0A090M8A2_OSTTA</name>
<comment type="caution">
    <text evidence="7">The sequence shown here is derived from an EMBL/GenBank/DDBJ whole genome shotgun (WGS) entry which is preliminary data.</text>
</comment>
<dbReference type="EMBL" id="CAID01000009">
    <property type="protein sequence ID" value="CEF98927.1"/>
    <property type="molecule type" value="Genomic_DNA"/>
</dbReference>
<evidence type="ECO:0000256" key="2">
    <source>
        <dbReference type="ARBA" id="ARBA00022692"/>
    </source>
</evidence>
<reference evidence="8" key="1">
    <citation type="journal article" date="2006" name="Proc. Natl. Acad. Sci. U.S.A.">
        <title>Genome analysis of the smallest free-living eukaryote Ostreococcus tauri unveils many unique features.</title>
        <authorList>
            <person name="Derelle E."/>
            <person name="Ferraz C."/>
            <person name="Rombauts S."/>
            <person name="Rouze P."/>
            <person name="Worden A.Z."/>
            <person name="Robbens S."/>
            <person name="Partensky F."/>
            <person name="Degroeve S."/>
            <person name="Echeynie S."/>
            <person name="Cooke R."/>
            <person name="Saeys Y."/>
            <person name="Wuyts J."/>
            <person name="Jabbari K."/>
            <person name="Bowler C."/>
            <person name="Panaud O."/>
            <person name="Piegu B."/>
            <person name="Ball S.G."/>
            <person name="Ral J.-P."/>
            <person name="Bouget F.-Y."/>
            <person name="Piganeau G."/>
            <person name="De Baets B."/>
            <person name="Picard A."/>
            <person name="Delseny M."/>
            <person name="Demaille J."/>
            <person name="Van de Peer Y."/>
            <person name="Moreau H."/>
        </authorList>
    </citation>
    <scope>NUCLEOTIDE SEQUENCE [LARGE SCALE GENOMIC DNA]</scope>
    <source>
        <strain evidence="8">OTTH 0595 / CCAP 157/2 / RCC745</strain>
    </source>
</reference>
<dbReference type="GO" id="GO:0035269">
    <property type="term" value="P:protein O-linked glycosylation via mannose"/>
    <property type="evidence" value="ECO:0007669"/>
    <property type="project" value="TreeGrafter"/>
</dbReference>